<sequence length="512" mass="57345">MLKNQCRYCSDLFETKGKRDSHTLDQHVSTVIVGETNVSRTASGFPCPCCRKPLKSAKTLRVHLAKKQLPCSFVYDSAPQSDPRESLSLKVEPDALTNTATTAETTSSVNISKESPLIESTASNVSTASTLLTSSPTSSTLSSSIVLDELSFSPPPMEDRLLFNSIDVSAQFYKFQLDAQSRLREDAAFTIEEHMQHILALSSVLLLKPARTHEDLHRHIDLNTCEGLRRHILSKQQTAYQPFPTSTRNRLEEIMGQMDLDGDRNNICTRLGASCRISAMIQEDGLNSTNRILLAVRNMVEKLPRHIVEDGPKETELITRHLEAILAPLFEDLDNNIIFRWTSVSDEEKQATTRLDASINITNGAALSKRIGCGEVKAQYQALNHRLAGIDLMRITLLAKAASDKHKLKEIFTFTVVGKYATFYIFTRAQAYLYTMCEIAHIQLPLTLDHVPLFLSQLDKVVKIISCFQYTLNSGSHSYANDPFTLTDNMLHNATDPKSSRKRKSITSHYNH</sequence>
<evidence type="ECO:0000313" key="2">
    <source>
        <dbReference type="EMBL" id="KAK4513177.1"/>
    </source>
</evidence>
<keyword evidence="3" id="KW-1185">Reference proteome</keyword>
<dbReference type="GeneID" id="89956658"/>
<comment type="caution">
    <text evidence="2">The sequence shown here is derived from an EMBL/GenBank/DDBJ whole genome shotgun (WGS) entry which is preliminary data.</text>
</comment>
<proteinExistence type="predicted"/>
<accession>A0AAN7DAB5</accession>
<dbReference type="Proteomes" id="UP001304243">
    <property type="component" value="Unassembled WGS sequence"/>
</dbReference>
<reference evidence="2 3" key="1">
    <citation type="submission" date="2022-11" db="EMBL/GenBank/DDBJ databases">
        <title>Mucor velutinosus strain NIH1002 WGS.</title>
        <authorList>
            <person name="Subramanian P."/>
            <person name="Mullikin J.C."/>
            <person name="Segre J.A."/>
            <person name="Zelazny A.M."/>
        </authorList>
    </citation>
    <scope>NUCLEOTIDE SEQUENCE [LARGE SCALE GENOMIC DNA]</scope>
    <source>
        <strain evidence="2 3">NIH1002</strain>
    </source>
</reference>
<evidence type="ECO:0000313" key="3">
    <source>
        <dbReference type="Proteomes" id="UP001304243"/>
    </source>
</evidence>
<name>A0AAN7DAB5_9FUNG</name>
<gene>
    <name evidence="2" type="primary">RPC34</name>
    <name evidence="2" type="ORF">ATC70_012972</name>
</gene>
<dbReference type="EMBL" id="JASEJX010000019">
    <property type="protein sequence ID" value="KAK4513177.1"/>
    <property type="molecule type" value="Genomic_DNA"/>
</dbReference>
<dbReference type="RefSeq" id="XP_064679843.1">
    <property type="nucleotide sequence ID" value="XM_064832140.1"/>
</dbReference>
<feature type="compositionally biased region" description="Basic residues" evidence="1">
    <location>
        <begin position="500"/>
        <end position="512"/>
    </location>
</feature>
<dbReference type="AlphaFoldDB" id="A0AAN7DAB5"/>
<organism evidence="2 3">
    <name type="scientific">Mucor velutinosus</name>
    <dbReference type="NCBI Taxonomy" id="708070"/>
    <lineage>
        <taxon>Eukaryota</taxon>
        <taxon>Fungi</taxon>
        <taxon>Fungi incertae sedis</taxon>
        <taxon>Mucoromycota</taxon>
        <taxon>Mucoromycotina</taxon>
        <taxon>Mucoromycetes</taxon>
        <taxon>Mucorales</taxon>
        <taxon>Mucorineae</taxon>
        <taxon>Mucoraceae</taxon>
        <taxon>Mucor</taxon>
    </lineage>
</organism>
<feature type="region of interest" description="Disordered" evidence="1">
    <location>
        <begin position="493"/>
        <end position="512"/>
    </location>
</feature>
<evidence type="ECO:0000256" key="1">
    <source>
        <dbReference type="SAM" id="MobiDB-lite"/>
    </source>
</evidence>
<protein>
    <submittedName>
        <fullName evidence="2">34-kDa subunit of RNA polymerase III (C)</fullName>
    </submittedName>
</protein>